<organism evidence="2 3">
    <name type="scientific">Saguinus oedipus</name>
    <name type="common">Cotton-top tamarin</name>
    <name type="synonym">Oedipomidas oedipus</name>
    <dbReference type="NCBI Taxonomy" id="9490"/>
    <lineage>
        <taxon>Eukaryota</taxon>
        <taxon>Metazoa</taxon>
        <taxon>Chordata</taxon>
        <taxon>Craniata</taxon>
        <taxon>Vertebrata</taxon>
        <taxon>Euteleostomi</taxon>
        <taxon>Mammalia</taxon>
        <taxon>Eutheria</taxon>
        <taxon>Euarchontoglires</taxon>
        <taxon>Primates</taxon>
        <taxon>Haplorrhini</taxon>
        <taxon>Platyrrhini</taxon>
        <taxon>Cebidae</taxon>
        <taxon>Callitrichinae</taxon>
        <taxon>Saguinus</taxon>
    </lineage>
</organism>
<feature type="non-terminal residue" evidence="2">
    <location>
        <position position="1"/>
    </location>
</feature>
<name>A0ABQ9VRY8_SAGOE</name>
<sequence length="165" mass="17264">PETCLERRAKAGCGKFESVENTDTISVPGNPEHEGAGQNSRRTESPCNSTMMEHKATVPSVPKTRGMGKALGKGDRQGRERCCPGGRVDVPRTWSTGRILTPSVHTCPQTASRLPAPCGCAVLAWAPTPFPRPGHLPSALHTAISSKPPKTSGSGPVASIAGFQA</sequence>
<feature type="region of interest" description="Disordered" evidence="1">
    <location>
        <begin position="146"/>
        <end position="165"/>
    </location>
</feature>
<protein>
    <submittedName>
        <fullName evidence="2">Uncharacterized protein</fullName>
    </submittedName>
</protein>
<feature type="compositionally biased region" description="Polar residues" evidence="1">
    <location>
        <begin position="37"/>
        <end position="51"/>
    </location>
</feature>
<proteinExistence type="predicted"/>
<comment type="caution">
    <text evidence="2">The sequence shown here is derived from an EMBL/GenBank/DDBJ whole genome shotgun (WGS) entry which is preliminary data.</text>
</comment>
<evidence type="ECO:0000256" key="1">
    <source>
        <dbReference type="SAM" id="MobiDB-lite"/>
    </source>
</evidence>
<dbReference type="Proteomes" id="UP001266305">
    <property type="component" value="Unassembled WGS sequence"/>
</dbReference>
<gene>
    <name evidence="2" type="ORF">P7K49_011891</name>
</gene>
<reference evidence="2 3" key="1">
    <citation type="submission" date="2023-05" db="EMBL/GenBank/DDBJ databases">
        <title>B98-5 Cell Line De Novo Hybrid Assembly: An Optical Mapping Approach.</title>
        <authorList>
            <person name="Kananen K."/>
            <person name="Auerbach J.A."/>
            <person name="Kautto E."/>
            <person name="Blachly J.S."/>
        </authorList>
    </citation>
    <scope>NUCLEOTIDE SEQUENCE [LARGE SCALE GENOMIC DNA]</scope>
    <source>
        <strain evidence="2">B95-8</strain>
        <tissue evidence="2">Cell line</tissue>
    </source>
</reference>
<evidence type="ECO:0000313" key="2">
    <source>
        <dbReference type="EMBL" id="KAK2112144.1"/>
    </source>
</evidence>
<accession>A0ABQ9VRY8</accession>
<feature type="region of interest" description="Disordered" evidence="1">
    <location>
        <begin position="20"/>
        <end position="88"/>
    </location>
</feature>
<evidence type="ECO:0000313" key="3">
    <source>
        <dbReference type="Proteomes" id="UP001266305"/>
    </source>
</evidence>
<feature type="compositionally biased region" description="Low complexity" evidence="1">
    <location>
        <begin position="146"/>
        <end position="156"/>
    </location>
</feature>
<dbReference type="EMBL" id="JASSZA010000005">
    <property type="protein sequence ID" value="KAK2112144.1"/>
    <property type="molecule type" value="Genomic_DNA"/>
</dbReference>
<feature type="compositionally biased region" description="Basic and acidic residues" evidence="1">
    <location>
        <begin position="72"/>
        <end position="82"/>
    </location>
</feature>
<keyword evidence="3" id="KW-1185">Reference proteome</keyword>